<dbReference type="InterPro" id="IPR016722">
    <property type="entry name" value="DNA_pol_alpha_bsu"/>
</dbReference>
<dbReference type="Pfam" id="PF22062">
    <property type="entry name" value="OB_DPOA2"/>
    <property type="match status" value="1"/>
</dbReference>
<feature type="domain" description="DNA polymerase alpha subunit B OB" evidence="9">
    <location>
        <begin position="221"/>
        <end position="321"/>
    </location>
</feature>
<evidence type="ECO:0000313" key="11">
    <source>
        <dbReference type="Proteomes" id="UP000031036"/>
    </source>
</evidence>
<evidence type="ECO:0000259" key="9">
    <source>
        <dbReference type="Pfam" id="PF22062"/>
    </source>
</evidence>
<dbReference type="InterPro" id="IPR054300">
    <property type="entry name" value="OB_DPOA2"/>
</dbReference>
<dbReference type="OMA" id="QLADFMY"/>
<keyword evidence="11" id="KW-1185">Reference proteome</keyword>
<gene>
    <name evidence="10" type="primary">div-1</name>
    <name evidence="10" type="ORF">Tcan_07493</name>
</gene>
<proteinExistence type="inferred from homology"/>
<dbReference type="AlphaFoldDB" id="A0A0B2VM49"/>
<keyword evidence="5 6" id="KW-0539">Nucleus</keyword>
<evidence type="ECO:0000259" key="7">
    <source>
        <dbReference type="Pfam" id="PF04042"/>
    </source>
</evidence>
<evidence type="ECO:0000256" key="3">
    <source>
        <dbReference type="ARBA" id="ARBA00018596"/>
    </source>
</evidence>
<comment type="caution">
    <text evidence="10">The sequence shown here is derived from an EMBL/GenBank/DDBJ whole genome shotgun (WGS) entry which is preliminary data.</text>
</comment>
<dbReference type="Pfam" id="PF08418">
    <property type="entry name" value="Pol_alpha_B_N"/>
    <property type="match status" value="1"/>
</dbReference>
<comment type="subcellular location">
    <subcellularLocation>
        <location evidence="1 6">Nucleus</location>
    </subcellularLocation>
</comment>
<evidence type="ECO:0000256" key="2">
    <source>
        <dbReference type="ARBA" id="ARBA00007299"/>
    </source>
</evidence>
<dbReference type="GO" id="GO:0005658">
    <property type="term" value="C:alpha DNA polymerase:primase complex"/>
    <property type="evidence" value="ECO:0007669"/>
    <property type="project" value="TreeGrafter"/>
</dbReference>
<dbReference type="Proteomes" id="UP000031036">
    <property type="component" value="Unassembled WGS sequence"/>
</dbReference>
<sequence>MSDIGDSYGQITAEWFGDELSNFMFTFDNDPGGAFISRVNHISNVYNKTGEDLVSELIAFAANQKRTHMDIAFVDLYEQTVLVKKANQSANDSAFITSTPRNRVVLGERNISCIHDESIDSDIASDDLPSFVTMETDGPILGPKYISFTPVRCASSNAAYQSRKNSGKVVQNHIGNLFTVSESPEEIAEEKVEVEFADTESDLASLMRFGNEKDAEEIEEICSRIEMLSDAIRADNERISAFERCDHISSEPFFICGQIFDENEERLEPGRCCIRAADDDTTVTHLGLNELIEFSFFPGKVVALKGISENGSIFVPVEVFEPKKMQLSSIFRQPGIGRLHIWCAAGPFTSDDSFSYEQLCDLLDLAKQHQPHVLILMGPFVDRTSTAVLSPQLTLKFNDLFECLLMNISTKMENTNVQIILIPSSKKDAAALPIFPTAPLQVSVDCKKNLNENILFGADPSHVRIGGVQFALTNSEIMQVISREEIHCSPTAENEDRMARIAGHLLRQRSLYPIYPPPIDVAQRPAETIRRCALKAIPQVMILPSMLAPMIKVVDGCVCVNPGILVRGNSGTFMKMEIDLSMLGSKPNESLPNCSIADCCQVKVIRI</sequence>
<accession>A0A0B2VM49</accession>
<keyword evidence="4 6" id="KW-0235">DNA replication</keyword>
<organism evidence="10 11">
    <name type="scientific">Toxocara canis</name>
    <name type="common">Canine roundworm</name>
    <dbReference type="NCBI Taxonomy" id="6265"/>
    <lineage>
        <taxon>Eukaryota</taxon>
        <taxon>Metazoa</taxon>
        <taxon>Ecdysozoa</taxon>
        <taxon>Nematoda</taxon>
        <taxon>Chromadorea</taxon>
        <taxon>Rhabditida</taxon>
        <taxon>Spirurina</taxon>
        <taxon>Ascaridomorpha</taxon>
        <taxon>Ascaridoidea</taxon>
        <taxon>Toxocaridae</taxon>
        <taxon>Toxocara</taxon>
    </lineage>
</organism>
<dbReference type="Gene3D" id="1.10.8.530">
    <property type="entry name" value="DNA polymerase alpha-primase, subunit B, N-terminal domain"/>
    <property type="match status" value="1"/>
</dbReference>
<reference evidence="10 11" key="1">
    <citation type="submission" date="2014-11" db="EMBL/GenBank/DDBJ databases">
        <title>Genetic blueprint of the zoonotic pathogen Toxocara canis.</title>
        <authorList>
            <person name="Zhu X.-Q."/>
            <person name="Korhonen P.K."/>
            <person name="Cai H."/>
            <person name="Young N.D."/>
            <person name="Nejsum P."/>
            <person name="von Samson-Himmelstjerna G."/>
            <person name="Boag P.R."/>
            <person name="Tan P."/>
            <person name="Li Q."/>
            <person name="Min J."/>
            <person name="Yang Y."/>
            <person name="Wang X."/>
            <person name="Fang X."/>
            <person name="Hall R.S."/>
            <person name="Hofmann A."/>
            <person name="Sternberg P.W."/>
            <person name="Jex A.R."/>
            <person name="Gasser R.B."/>
        </authorList>
    </citation>
    <scope>NUCLEOTIDE SEQUENCE [LARGE SCALE GENOMIC DNA]</scope>
    <source>
        <strain evidence="10">PN_DK_2014</strain>
    </source>
</reference>
<feature type="domain" description="DNA polymerase alpha subunit B N-terminal" evidence="8">
    <location>
        <begin position="14"/>
        <end position="84"/>
    </location>
</feature>
<dbReference type="EMBL" id="JPKZ01001315">
    <property type="protein sequence ID" value="KHN82668.1"/>
    <property type="molecule type" value="Genomic_DNA"/>
</dbReference>
<dbReference type="STRING" id="6265.A0A0B2VM49"/>
<dbReference type="OrthoDB" id="336885at2759"/>
<name>A0A0B2VM49_TOXCA</name>
<dbReference type="InterPro" id="IPR013627">
    <property type="entry name" value="Pol_alpha_B_N"/>
</dbReference>
<dbReference type="PANTHER" id="PTHR23061">
    <property type="entry name" value="DNA POLYMERASE 2 ALPHA 70 KDA SUBUNIT"/>
    <property type="match status" value="1"/>
</dbReference>
<evidence type="ECO:0000256" key="5">
    <source>
        <dbReference type="ARBA" id="ARBA00023242"/>
    </source>
</evidence>
<dbReference type="GO" id="GO:0006270">
    <property type="term" value="P:DNA replication initiation"/>
    <property type="evidence" value="ECO:0007669"/>
    <property type="project" value="TreeGrafter"/>
</dbReference>
<evidence type="ECO:0000256" key="4">
    <source>
        <dbReference type="ARBA" id="ARBA00022705"/>
    </source>
</evidence>
<dbReference type="Pfam" id="PF04042">
    <property type="entry name" value="DNA_pol_E_B"/>
    <property type="match status" value="1"/>
</dbReference>
<dbReference type="PIRSF" id="PIRSF018300">
    <property type="entry name" value="DNA_pol_alph_2"/>
    <property type="match status" value="1"/>
</dbReference>
<dbReference type="PANTHER" id="PTHR23061:SF12">
    <property type="entry name" value="DNA POLYMERASE ALPHA SUBUNIT B"/>
    <property type="match status" value="1"/>
</dbReference>
<dbReference type="InterPro" id="IPR043034">
    <property type="entry name" value="DNA_pol_alpha_B_N_sf"/>
</dbReference>
<evidence type="ECO:0000256" key="6">
    <source>
        <dbReference type="PIRNR" id="PIRNR018300"/>
    </source>
</evidence>
<evidence type="ECO:0000259" key="8">
    <source>
        <dbReference type="Pfam" id="PF08418"/>
    </source>
</evidence>
<evidence type="ECO:0000256" key="1">
    <source>
        <dbReference type="ARBA" id="ARBA00004123"/>
    </source>
</evidence>
<protein>
    <recommendedName>
        <fullName evidence="3 6">DNA polymerase alpha subunit B</fullName>
    </recommendedName>
</protein>
<evidence type="ECO:0000313" key="10">
    <source>
        <dbReference type="EMBL" id="KHN82668.1"/>
    </source>
</evidence>
<feature type="domain" description="DNA polymerase alpha/delta/epsilon subunit B" evidence="7">
    <location>
        <begin position="341"/>
        <end position="550"/>
    </location>
</feature>
<comment type="function">
    <text evidence="6">Accessory subunit of the DNA polymerase alpha complex (also known as the alpha DNA polymerase-primase complex) which plays an essential role in the initiation of DNA synthesis.</text>
</comment>
<dbReference type="InterPro" id="IPR007185">
    <property type="entry name" value="DNA_pol_a/d/e_bsu"/>
</dbReference>
<dbReference type="GO" id="GO:0003677">
    <property type="term" value="F:DNA binding"/>
    <property type="evidence" value="ECO:0007669"/>
    <property type="project" value="InterPro"/>
</dbReference>
<comment type="similarity">
    <text evidence="2 6">Belongs to the DNA polymerase alpha subunit B family.</text>
</comment>
<dbReference type="Gene3D" id="3.60.21.60">
    <property type="match status" value="1"/>
</dbReference>